<evidence type="ECO:0000313" key="5">
    <source>
        <dbReference type="Proteomes" id="UP000676565"/>
    </source>
</evidence>
<feature type="compositionally biased region" description="Pro residues" evidence="2">
    <location>
        <begin position="97"/>
        <end position="109"/>
    </location>
</feature>
<dbReference type="PROSITE" id="PS51257">
    <property type="entry name" value="PROKAR_LIPOPROTEIN"/>
    <property type="match status" value="1"/>
</dbReference>
<feature type="coiled-coil region" evidence="1">
    <location>
        <begin position="213"/>
        <end position="240"/>
    </location>
</feature>
<keyword evidence="5" id="KW-1185">Reference proteome</keyword>
<feature type="chain" id="PRO_5045443576" evidence="3">
    <location>
        <begin position="19"/>
        <end position="255"/>
    </location>
</feature>
<evidence type="ECO:0000256" key="2">
    <source>
        <dbReference type="SAM" id="MobiDB-lite"/>
    </source>
</evidence>
<evidence type="ECO:0000256" key="3">
    <source>
        <dbReference type="SAM" id="SignalP"/>
    </source>
</evidence>
<keyword evidence="1" id="KW-0175">Coiled coil</keyword>
<dbReference type="RefSeq" id="WP_210663393.1">
    <property type="nucleotide sequence ID" value="NZ_JAGKQQ010000002.1"/>
</dbReference>
<evidence type="ECO:0000256" key="1">
    <source>
        <dbReference type="SAM" id="Coils"/>
    </source>
</evidence>
<proteinExistence type="predicted"/>
<accession>A0ABS5C4I0</accession>
<keyword evidence="3" id="KW-0732">Signal</keyword>
<evidence type="ECO:0000313" key="4">
    <source>
        <dbReference type="EMBL" id="MBP3960902.1"/>
    </source>
</evidence>
<reference evidence="4 5" key="1">
    <citation type="submission" date="2021-04" db="EMBL/GenBank/DDBJ databases">
        <authorList>
            <person name="Ivanova A."/>
        </authorList>
    </citation>
    <scope>NUCLEOTIDE SEQUENCE [LARGE SCALE GENOMIC DNA]</scope>
    <source>
        <strain evidence="4 5">G18</strain>
    </source>
</reference>
<feature type="region of interest" description="Disordered" evidence="2">
    <location>
        <begin position="25"/>
        <end position="131"/>
    </location>
</feature>
<sequence length="255" mass="26848">MNRRYVILSGLFALAVGAAGCTPLSGSRPDVSVPQPYGKPNPVNTDRSPGGPGGVVPAGGLEPAGEPIGANKFELTGQPVGYQSGPSGQPLAQPRPTQLPPVGTAPPVPGSGAPGAPGAGAPLPGTPGAPNPNVLPVPTVYGKNWNLGPNEVPTDRVVELTRQLELVFAQNRELVTRIRELENQGIKREQALIEAMREVEAAQAEVDKTRGIISTQRSDISALQEKIRQLEREDIEMLKLMIGALEKLLPARREP</sequence>
<gene>
    <name evidence="4" type="ORF">J8F10_37245</name>
</gene>
<feature type="signal peptide" evidence="3">
    <location>
        <begin position="1"/>
        <end position="18"/>
    </location>
</feature>
<organism evidence="4 5">
    <name type="scientific">Gemmata palustris</name>
    <dbReference type="NCBI Taxonomy" id="2822762"/>
    <lineage>
        <taxon>Bacteria</taxon>
        <taxon>Pseudomonadati</taxon>
        <taxon>Planctomycetota</taxon>
        <taxon>Planctomycetia</taxon>
        <taxon>Gemmatales</taxon>
        <taxon>Gemmataceae</taxon>
        <taxon>Gemmata</taxon>
    </lineage>
</organism>
<name>A0ABS5C4I0_9BACT</name>
<protein>
    <submittedName>
        <fullName evidence="4">Uncharacterized protein</fullName>
    </submittedName>
</protein>
<dbReference type="Proteomes" id="UP000676565">
    <property type="component" value="Unassembled WGS sequence"/>
</dbReference>
<comment type="caution">
    <text evidence="4">The sequence shown here is derived from an EMBL/GenBank/DDBJ whole genome shotgun (WGS) entry which is preliminary data.</text>
</comment>
<dbReference type="EMBL" id="JAGKQQ010000002">
    <property type="protein sequence ID" value="MBP3960902.1"/>
    <property type="molecule type" value="Genomic_DNA"/>
</dbReference>